<dbReference type="GO" id="GO:0004065">
    <property type="term" value="F:arylsulfatase activity"/>
    <property type="evidence" value="ECO:0007669"/>
    <property type="project" value="TreeGrafter"/>
</dbReference>
<dbReference type="OrthoDB" id="9764377at2"/>
<keyword evidence="6" id="KW-1185">Reference proteome</keyword>
<proteinExistence type="inferred from homology"/>
<sequence>MKNGLTWSILVILMVFSSCAQESKSPNIIIIMADDMGYGDLSGFGSSSINTPNLDRMAQEGMKFTDFHSNGTVCSPTRAALLTGRYQQRFGIEGVITALNHRDVGLAIEEVTFADALKLEGYRTGIMGKWHLGYPERLNPVHQGFDEFIGYVSGNVDYYSHVDQEAYEDWWFQNNLKKEVGYTTDLITKHSINFIKKHKDEKFLLYIPHEAPHGPFQGRKSKAFRIIGDKESNKNPEKNVRAVHKEMIEIMDEGVGKILKTLKALKLDKNTLVFFCSDNGPNKLGSSGRFRGAKGSIWEGGHRVPGIAWWPGKIKSGQVCNQTVMTMDLFPTMVSLSGSTREYSFDGTDISQTLLENKTLAKRELFWRQGGSNRAAVRDGDWKLVRLQKETIPMLYNLKDDPSENIDVASKYPDRTEKLHFKLKDWEEKISRGVKRISP</sequence>
<organism evidence="5 6">
    <name type="scientific">Flagellimonas pacifica</name>
    <dbReference type="NCBI Taxonomy" id="1247520"/>
    <lineage>
        <taxon>Bacteria</taxon>
        <taxon>Pseudomonadati</taxon>
        <taxon>Bacteroidota</taxon>
        <taxon>Flavobacteriia</taxon>
        <taxon>Flavobacteriales</taxon>
        <taxon>Flavobacteriaceae</taxon>
        <taxon>Flagellimonas</taxon>
    </lineage>
</organism>
<feature type="domain" description="Sulfatase N-terminal" evidence="4">
    <location>
        <begin position="26"/>
        <end position="338"/>
    </location>
</feature>
<accession>A0A285MVD6</accession>
<evidence type="ECO:0000313" key="5">
    <source>
        <dbReference type="EMBL" id="SNZ01159.1"/>
    </source>
</evidence>
<comment type="similarity">
    <text evidence="1">Belongs to the sulfatase family.</text>
</comment>
<dbReference type="PANTHER" id="PTHR42693:SF53">
    <property type="entry name" value="ENDO-4-O-SULFATASE"/>
    <property type="match status" value="1"/>
</dbReference>
<evidence type="ECO:0000256" key="1">
    <source>
        <dbReference type="ARBA" id="ARBA00008779"/>
    </source>
</evidence>
<evidence type="ECO:0000256" key="3">
    <source>
        <dbReference type="SAM" id="SignalP"/>
    </source>
</evidence>
<dbReference type="Gene3D" id="3.40.720.10">
    <property type="entry name" value="Alkaline Phosphatase, subunit A"/>
    <property type="match status" value="1"/>
</dbReference>
<keyword evidence="2" id="KW-0378">Hydrolase</keyword>
<keyword evidence="3" id="KW-0732">Signal</keyword>
<dbReference type="SUPFAM" id="SSF53649">
    <property type="entry name" value="Alkaline phosphatase-like"/>
    <property type="match status" value="1"/>
</dbReference>
<dbReference type="Pfam" id="PF00884">
    <property type="entry name" value="Sulfatase"/>
    <property type="match status" value="1"/>
</dbReference>
<dbReference type="InterPro" id="IPR000917">
    <property type="entry name" value="Sulfatase_N"/>
</dbReference>
<name>A0A285MVD6_9FLAO</name>
<evidence type="ECO:0000256" key="2">
    <source>
        <dbReference type="ARBA" id="ARBA00022801"/>
    </source>
</evidence>
<dbReference type="PROSITE" id="PS51257">
    <property type="entry name" value="PROKAR_LIPOPROTEIN"/>
    <property type="match status" value="1"/>
</dbReference>
<feature type="signal peptide" evidence="3">
    <location>
        <begin position="1"/>
        <end position="20"/>
    </location>
</feature>
<feature type="chain" id="PRO_5012108817" evidence="3">
    <location>
        <begin position="21"/>
        <end position="439"/>
    </location>
</feature>
<protein>
    <submittedName>
        <fullName evidence="5">Arylsulfatase A</fullName>
    </submittedName>
</protein>
<dbReference type="InterPro" id="IPR017850">
    <property type="entry name" value="Alkaline_phosphatase_core_sf"/>
</dbReference>
<evidence type="ECO:0000313" key="6">
    <source>
        <dbReference type="Proteomes" id="UP000219048"/>
    </source>
</evidence>
<dbReference type="RefSeq" id="WP_097046594.1">
    <property type="nucleotide sequence ID" value="NZ_OBEH01000004.1"/>
</dbReference>
<dbReference type="PANTHER" id="PTHR42693">
    <property type="entry name" value="ARYLSULFATASE FAMILY MEMBER"/>
    <property type="match status" value="1"/>
</dbReference>
<dbReference type="EMBL" id="OBEH01000004">
    <property type="protein sequence ID" value="SNZ01159.1"/>
    <property type="molecule type" value="Genomic_DNA"/>
</dbReference>
<dbReference type="InterPro" id="IPR050738">
    <property type="entry name" value="Sulfatase"/>
</dbReference>
<evidence type="ECO:0000259" key="4">
    <source>
        <dbReference type="Pfam" id="PF00884"/>
    </source>
</evidence>
<dbReference type="AlphaFoldDB" id="A0A285MVD6"/>
<dbReference type="Proteomes" id="UP000219048">
    <property type="component" value="Unassembled WGS sequence"/>
</dbReference>
<reference evidence="6" key="1">
    <citation type="submission" date="2017-09" db="EMBL/GenBank/DDBJ databases">
        <authorList>
            <person name="Varghese N."/>
            <person name="Submissions S."/>
        </authorList>
    </citation>
    <scope>NUCLEOTIDE SEQUENCE [LARGE SCALE GENOMIC DNA]</scope>
    <source>
        <strain evidence="6">DSM 25885</strain>
    </source>
</reference>
<dbReference type="Gene3D" id="3.30.1120.10">
    <property type="match status" value="1"/>
</dbReference>
<gene>
    <name evidence="5" type="ORF">SAMN06265377_2992</name>
</gene>